<dbReference type="InParanoid" id="F7G998"/>
<dbReference type="GO" id="GO:0006508">
    <property type="term" value="P:proteolysis"/>
    <property type="evidence" value="ECO:0000318"/>
    <property type="project" value="GO_Central"/>
</dbReference>
<feature type="domain" description="Peptidase S1" evidence="3">
    <location>
        <begin position="25"/>
        <end position="267"/>
    </location>
</feature>
<dbReference type="Pfam" id="PF00089">
    <property type="entry name" value="Trypsin"/>
    <property type="match status" value="1"/>
</dbReference>
<accession>F7G998</accession>
<dbReference type="SMART" id="SM00020">
    <property type="entry name" value="Tryp_SPc"/>
    <property type="match status" value="1"/>
</dbReference>
<dbReference type="PROSITE" id="PS00134">
    <property type="entry name" value="TRYPSIN_HIS"/>
    <property type="match status" value="1"/>
</dbReference>
<dbReference type="GeneTree" id="ENSGT00940000162519"/>
<reference evidence="4" key="2">
    <citation type="submission" date="2025-08" db="UniProtKB">
        <authorList>
            <consortium name="Ensembl"/>
        </authorList>
    </citation>
    <scope>IDENTIFICATION</scope>
    <source>
        <strain evidence="4">Glennie</strain>
    </source>
</reference>
<evidence type="ECO:0000256" key="2">
    <source>
        <dbReference type="RuleBase" id="RU363034"/>
    </source>
</evidence>
<evidence type="ECO:0000313" key="4">
    <source>
        <dbReference type="Ensembl" id="ENSOANP00000000879.2"/>
    </source>
</evidence>
<dbReference type="InterPro" id="IPR009003">
    <property type="entry name" value="Peptidase_S1_PA"/>
</dbReference>
<keyword evidence="5" id="KW-1185">Reference proteome</keyword>
<keyword evidence="2" id="KW-0645">Protease</keyword>
<dbReference type="PANTHER" id="PTHR24253:SF58">
    <property type="entry name" value="SERINE PROTEASE 33"/>
    <property type="match status" value="1"/>
</dbReference>
<dbReference type="PRINTS" id="PR00722">
    <property type="entry name" value="CHYMOTRYPSIN"/>
</dbReference>
<gene>
    <name evidence="4" type="primary">PRSS33</name>
</gene>
<keyword evidence="1" id="KW-1015">Disulfide bond</keyword>
<dbReference type="OMA" id="DARTCDR"/>
<dbReference type="SUPFAM" id="SSF50494">
    <property type="entry name" value="Trypsin-like serine proteases"/>
    <property type="match status" value="1"/>
</dbReference>
<reference evidence="4 5" key="1">
    <citation type="journal article" date="2008" name="Nature">
        <title>Genome analysis of the platypus reveals unique signatures of evolution.</title>
        <authorList>
            <person name="Warren W.C."/>
            <person name="Hillier L.W."/>
            <person name="Marshall Graves J.A."/>
            <person name="Birney E."/>
            <person name="Ponting C.P."/>
            <person name="Grutzner F."/>
            <person name="Belov K."/>
            <person name="Miller W."/>
            <person name="Clarke L."/>
            <person name="Chinwalla A.T."/>
            <person name="Yang S.P."/>
            <person name="Heger A."/>
            <person name="Locke D.P."/>
            <person name="Miethke P."/>
            <person name="Waters P.D."/>
            <person name="Veyrunes F."/>
            <person name="Fulton L."/>
            <person name="Fulton B."/>
            <person name="Graves T."/>
            <person name="Wallis J."/>
            <person name="Puente X.S."/>
            <person name="Lopez-Otin C."/>
            <person name="Ordonez G.R."/>
            <person name="Eichler E.E."/>
            <person name="Chen L."/>
            <person name="Cheng Z."/>
            <person name="Deakin J.E."/>
            <person name="Alsop A."/>
            <person name="Thompson K."/>
            <person name="Kirby P."/>
            <person name="Papenfuss A.T."/>
            <person name="Wakefield M.J."/>
            <person name="Olender T."/>
            <person name="Lancet D."/>
            <person name="Huttley G.A."/>
            <person name="Smit A.F."/>
            <person name="Pask A."/>
            <person name="Temple-Smith P."/>
            <person name="Batzer M.A."/>
            <person name="Walker J.A."/>
            <person name="Konkel M.K."/>
            <person name="Harris R.S."/>
            <person name="Whittington C.M."/>
            <person name="Wong E.S."/>
            <person name="Gemmell N.J."/>
            <person name="Buschiazzo E."/>
            <person name="Vargas Jentzsch I.M."/>
            <person name="Merkel A."/>
            <person name="Schmitz J."/>
            <person name="Zemann A."/>
            <person name="Churakov G."/>
            <person name="Kriegs J.O."/>
            <person name="Brosius J."/>
            <person name="Murchison E.P."/>
            <person name="Sachidanandam R."/>
            <person name="Smith C."/>
            <person name="Hannon G.J."/>
            <person name="Tsend-Ayush E."/>
            <person name="McMillan D."/>
            <person name="Attenborough R."/>
            <person name="Rens W."/>
            <person name="Ferguson-Smith M."/>
            <person name="Lefevre C.M."/>
            <person name="Sharp J.A."/>
            <person name="Nicholas K.R."/>
            <person name="Ray D.A."/>
            <person name="Kube M."/>
            <person name="Reinhardt R."/>
            <person name="Pringle T.H."/>
            <person name="Taylor J."/>
            <person name="Jones R.C."/>
            <person name="Nixon B."/>
            <person name="Dacheux J.L."/>
            <person name="Niwa H."/>
            <person name="Sekita Y."/>
            <person name="Huang X."/>
            <person name="Stark A."/>
            <person name="Kheradpour P."/>
            <person name="Kellis M."/>
            <person name="Flicek P."/>
            <person name="Chen Y."/>
            <person name="Webber C."/>
            <person name="Hardison R."/>
            <person name="Nelson J."/>
            <person name="Hallsworth-Pepin K."/>
            <person name="Delehaunty K."/>
            <person name="Markovic C."/>
            <person name="Minx P."/>
            <person name="Feng Y."/>
            <person name="Kremitzki C."/>
            <person name="Mitreva M."/>
            <person name="Glasscock J."/>
            <person name="Wylie T."/>
            <person name="Wohldmann P."/>
            <person name="Thiru P."/>
            <person name="Nhan M.N."/>
            <person name="Pohl C.S."/>
            <person name="Smith S.M."/>
            <person name="Hou S."/>
            <person name="Nefedov M."/>
            <person name="de Jong P.J."/>
            <person name="Renfree M.B."/>
            <person name="Mardis E.R."/>
            <person name="Wilson R.K."/>
        </authorList>
    </citation>
    <scope>NUCLEOTIDE SEQUENCE [LARGE SCALE GENOMIC DNA]</scope>
    <source>
        <strain evidence="4 5">Glennie</strain>
    </source>
</reference>
<dbReference type="Gene3D" id="2.40.10.10">
    <property type="entry name" value="Trypsin-like serine proteases"/>
    <property type="match status" value="2"/>
</dbReference>
<protein>
    <submittedName>
        <fullName evidence="4">Serine protease 33</fullName>
    </submittedName>
</protein>
<dbReference type="Bgee" id="ENSOANG00000000553">
    <property type="expression patterns" value="Expressed in liver and 1 other cell type or tissue"/>
</dbReference>
<name>F7G998_ORNAN</name>
<dbReference type="GO" id="GO:0005737">
    <property type="term" value="C:cytoplasm"/>
    <property type="evidence" value="ECO:0007669"/>
    <property type="project" value="Ensembl"/>
</dbReference>
<dbReference type="FunCoup" id="F7G998">
    <property type="interactions" value="66"/>
</dbReference>
<dbReference type="InterPro" id="IPR043504">
    <property type="entry name" value="Peptidase_S1_PA_chymotrypsin"/>
</dbReference>
<dbReference type="GO" id="GO:0004252">
    <property type="term" value="F:serine-type endopeptidase activity"/>
    <property type="evidence" value="ECO:0000318"/>
    <property type="project" value="GO_Central"/>
</dbReference>
<reference evidence="4" key="3">
    <citation type="submission" date="2025-09" db="UniProtKB">
        <authorList>
            <consortium name="Ensembl"/>
        </authorList>
    </citation>
    <scope>IDENTIFICATION</scope>
    <source>
        <strain evidence="4">Glennie</strain>
    </source>
</reference>
<evidence type="ECO:0000256" key="1">
    <source>
        <dbReference type="ARBA" id="ARBA00023157"/>
    </source>
</evidence>
<dbReference type="AlphaFoldDB" id="F7G998"/>
<dbReference type="InterPro" id="IPR033116">
    <property type="entry name" value="TRYPSIN_SER"/>
</dbReference>
<dbReference type="InterPro" id="IPR018114">
    <property type="entry name" value="TRYPSIN_HIS"/>
</dbReference>
<dbReference type="eggNOG" id="KOG3627">
    <property type="taxonomic scope" value="Eukaryota"/>
</dbReference>
<evidence type="ECO:0000313" key="5">
    <source>
        <dbReference type="Proteomes" id="UP000002279"/>
    </source>
</evidence>
<dbReference type="PANTHER" id="PTHR24253">
    <property type="entry name" value="TRANSMEMBRANE PROTEASE SERINE"/>
    <property type="match status" value="1"/>
</dbReference>
<dbReference type="InterPro" id="IPR001254">
    <property type="entry name" value="Trypsin_dom"/>
</dbReference>
<dbReference type="PROSITE" id="PS00135">
    <property type="entry name" value="TRYPSIN_SER"/>
    <property type="match status" value="1"/>
</dbReference>
<proteinExistence type="predicted"/>
<keyword evidence="2" id="KW-0378">Hydrolase</keyword>
<dbReference type="FunFam" id="2.40.10.10:FF:000039">
    <property type="entry name" value="Brain-specific serine protease 4"/>
    <property type="match status" value="1"/>
</dbReference>
<organism evidence="4 5">
    <name type="scientific">Ornithorhynchus anatinus</name>
    <name type="common">Duckbill platypus</name>
    <dbReference type="NCBI Taxonomy" id="9258"/>
    <lineage>
        <taxon>Eukaryota</taxon>
        <taxon>Metazoa</taxon>
        <taxon>Chordata</taxon>
        <taxon>Craniata</taxon>
        <taxon>Vertebrata</taxon>
        <taxon>Euteleostomi</taxon>
        <taxon>Mammalia</taxon>
        <taxon>Monotremata</taxon>
        <taxon>Ornithorhynchidae</taxon>
        <taxon>Ornithorhynchus</taxon>
    </lineage>
</organism>
<dbReference type="Ensembl" id="ENSOANT00000000880.2">
    <property type="protein sequence ID" value="ENSOANP00000000879.2"/>
    <property type="gene ID" value="ENSOANG00000000553.4"/>
</dbReference>
<sequence>GPQPLPDRGPSALAGCGQPRLARRIVGGRDAHEGEWPWQVSLTYQRTRLCGGSLISRQWVLTAAHCFSRPVQLSEYRVHLGEFRLARPSRHVLVLPVLRILLNANFTEDGGQGDIALLQLRSPVPLTSYIQPVCLPAPGAHLPSGTLCWVTGWGSLWQGVPLPGPRPLQGVQVPLLDRWTCDRLYHLGSNVPPSEPIVQPGTLCAGYPQGTKDACQGDSGGPLVCVQYGHWVLVGVVSWGKGCALPNRPGVYTSVADYRHWIQAHMTPPTLRVQPTSGAGSLGAVFLSIPFFLPLLLPRLCLAP</sequence>
<dbReference type="InterPro" id="IPR001314">
    <property type="entry name" value="Peptidase_S1A"/>
</dbReference>
<dbReference type="GO" id="GO:0005615">
    <property type="term" value="C:extracellular space"/>
    <property type="evidence" value="ECO:0000318"/>
    <property type="project" value="GO_Central"/>
</dbReference>
<dbReference type="STRING" id="9258.ENSOANP00000000879"/>
<dbReference type="HOGENOM" id="CLU_006842_0_4_1"/>
<dbReference type="Proteomes" id="UP000002279">
    <property type="component" value="Chromosome 11"/>
</dbReference>
<evidence type="ECO:0000259" key="3">
    <source>
        <dbReference type="PROSITE" id="PS50240"/>
    </source>
</evidence>
<dbReference type="CDD" id="cd00190">
    <property type="entry name" value="Tryp_SPc"/>
    <property type="match status" value="1"/>
</dbReference>
<dbReference type="PROSITE" id="PS50240">
    <property type="entry name" value="TRYPSIN_DOM"/>
    <property type="match status" value="1"/>
</dbReference>
<keyword evidence="2" id="KW-0720">Serine protease</keyword>